<protein>
    <recommendedName>
        <fullName evidence="5">DUF2559 domain-containing protein</fullName>
    </recommendedName>
</protein>
<dbReference type="InterPro" id="IPR022541">
    <property type="entry name" value="YhfG"/>
</dbReference>
<reference evidence="2 3" key="2">
    <citation type="submission" date="2017-06" db="EMBL/GenBank/DDBJ databases">
        <authorList>
            <person name="Varghese N."/>
            <person name="Submissions S."/>
        </authorList>
    </citation>
    <scope>NUCLEOTIDE SEQUENCE [LARGE SCALE GENOMIC DNA]</scope>
    <source>
        <strain evidence="2 3">RLD-1</strain>
    </source>
</reference>
<dbReference type="EMBL" id="FNEC01000004">
    <property type="protein sequence ID" value="SDI33289.1"/>
    <property type="molecule type" value="Genomic_DNA"/>
</dbReference>
<proteinExistence type="predicted"/>
<gene>
    <name evidence="1" type="ORF">SAMN05216189_100466</name>
    <name evidence="2" type="ORF">SAMN06295949_101305</name>
</gene>
<evidence type="ECO:0000313" key="4">
    <source>
        <dbReference type="Proteomes" id="UP000199693"/>
    </source>
</evidence>
<dbReference type="Proteomes" id="UP000199693">
    <property type="component" value="Unassembled WGS sequence"/>
</dbReference>
<name>A0A239E8X5_9PSED</name>
<evidence type="ECO:0000313" key="2">
    <source>
        <dbReference type="EMBL" id="SNS40921.1"/>
    </source>
</evidence>
<dbReference type="EMBL" id="FZPC01000001">
    <property type="protein sequence ID" value="SNS40921.1"/>
    <property type="molecule type" value="Genomic_DNA"/>
</dbReference>
<reference evidence="1 4" key="1">
    <citation type="submission" date="2016-10" db="EMBL/GenBank/DDBJ databases">
        <authorList>
            <person name="de Groot N.N."/>
        </authorList>
    </citation>
    <scope>NUCLEOTIDE SEQUENCE [LARGE SCALE GENOMIC DNA]</scope>
    <source>
        <strain evidence="1 4">CCM 7361</strain>
    </source>
</reference>
<dbReference type="Pfam" id="PF10832">
    <property type="entry name" value="YhfG"/>
    <property type="match status" value="1"/>
</dbReference>
<accession>A0A239E8X5</accession>
<dbReference type="RefSeq" id="WP_009615782.1">
    <property type="nucleotide sequence ID" value="NZ_FNEC01000004.1"/>
</dbReference>
<evidence type="ECO:0000313" key="1">
    <source>
        <dbReference type="EMBL" id="SDI33289.1"/>
    </source>
</evidence>
<sequence>MKTPSLEAKKAYCAKTRRSNYAASLRLEGYEVTESDAARELPSREAVLRAYRKQA</sequence>
<dbReference type="AlphaFoldDB" id="A0A239E8X5"/>
<keyword evidence="3" id="KW-1185">Reference proteome</keyword>
<organism evidence="1 4">
    <name type="scientific">Pseudomonas delhiensis</name>
    <dbReference type="NCBI Taxonomy" id="366289"/>
    <lineage>
        <taxon>Bacteria</taxon>
        <taxon>Pseudomonadati</taxon>
        <taxon>Pseudomonadota</taxon>
        <taxon>Gammaproteobacteria</taxon>
        <taxon>Pseudomonadales</taxon>
        <taxon>Pseudomonadaceae</taxon>
        <taxon>Pseudomonas</taxon>
    </lineage>
</organism>
<evidence type="ECO:0008006" key="5">
    <source>
        <dbReference type="Google" id="ProtNLM"/>
    </source>
</evidence>
<evidence type="ECO:0000313" key="3">
    <source>
        <dbReference type="Proteomes" id="UP000198309"/>
    </source>
</evidence>
<dbReference type="Proteomes" id="UP000198309">
    <property type="component" value="Unassembled WGS sequence"/>
</dbReference>